<dbReference type="EMBL" id="PGCI01000913">
    <property type="protein sequence ID" value="PLW11677.1"/>
    <property type="molecule type" value="Genomic_DNA"/>
</dbReference>
<evidence type="ECO:0000313" key="1">
    <source>
        <dbReference type="EMBL" id="PLW11677.1"/>
    </source>
</evidence>
<reference evidence="1 2" key="1">
    <citation type="submission" date="2017-11" db="EMBL/GenBank/DDBJ databases">
        <title>De novo assembly and phasing of dikaryotic genomes from two isolates of Puccinia coronata f. sp. avenae, the causal agent of oat crown rust.</title>
        <authorList>
            <person name="Miller M.E."/>
            <person name="Zhang Y."/>
            <person name="Omidvar V."/>
            <person name="Sperschneider J."/>
            <person name="Schwessinger B."/>
            <person name="Raley C."/>
            <person name="Palmer J.M."/>
            <person name="Garnica D."/>
            <person name="Upadhyaya N."/>
            <person name="Rathjen J."/>
            <person name="Taylor J.M."/>
            <person name="Park R.F."/>
            <person name="Dodds P.N."/>
            <person name="Hirsch C.D."/>
            <person name="Kianian S.F."/>
            <person name="Figueroa M."/>
        </authorList>
    </citation>
    <scope>NUCLEOTIDE SEQUENCE [LARGE SCALE GENOMIC DNA]</scope>
    <source>
        <strain evidence="1">12SD80</strain>
    </source>
</reference>
<accession>A0A2N5SEJ9</accession>
<sequence length="271" mass="30635">MLLQLQDQAGNNLVVWTNNTTTKATVNNRKSRDREANKEWAVIQALLIHHHVNIVAKHVTSKDNATDSPSRGICSGQVVKDQVVVAIPTDLYFLSTGITVRTPSPLDMHVLDGWKDRTLCSYNAAVRKFLKFTRTQVGPPFHLHDTQNNICYFCFWAGRSQQDSGSHKALATTLSCYLCGLKVWHIFYDHYYPVDIDKKVALILKASKREDAHLPVRIQKIPVLMHHLLLLAEKLVGESAKDRAIFNLSLIAFWELVMGEQPIGEGNLKQQ</sequence>
<comment type="caution">
    <text evidence="1">The sequence shown here is derived from an EMBL/GenBank/DDBJ whole genome shotgun (WGS) entry which is preliminary data.</text>
</comment>
<dbReference type="InterPro" id="IPR052055">
    <property type="entry name" value="Hepadnavirus_pol/RT"/>
</dbReference>
<organism evidence="1 2">
    <name type="scientific">Puccinia coronata f. sp. avenae</name>
    <dbReference type="NCBI Taxonomy" id="200324"/>
    <lineage>
        <taxon>Eukaryota</taxon>
        <taxon>Fungi</taxon>
        <taxon>Dikarya</taxon>
        <taxon>Basidiomycota</taxon>
        <taxon>Pucciniomycotina</taxon>
        <taxon>Pucciniomycetes</taxon>
        <taxon>Pucciniales</taxon>
        <taxon>Pucciniaceae</taxon>
        <taxon>Puccinia</taxon>
    </lineage>
</organism>
<dbReference type="PANTHER" id="PTHR33050">
    <property type="entry name" value="REVERSE TRANSCRIPTASE DOMAIN-CONTAINING PROTEIN"/>
    <property type="match status" value="1"/>
</dbReference>
<name>A0A2N5SEJ9_9BASI</name>
<dbReference type="PANTHER" id="PTHR33050:SF7">
    <property type="entry name" value="RIBONUCLEASE H"/>
    <property type="match status" value="1"/>
</dbReference>
<proteinExistence type="predicted"/>
<dbReference type="Proteomes" id="UP000235392">
    <property type="component" value="Unassembled WGS sequence"/>
</dbReference>
<protein>
    <submittedName>
        <fullName evidence="1">Uncharacterized protein</fullName>
    </submittedName>
</protein>
<evidence type="ECO:0000313" key="2">
    <source>
        <dbReference type="Proteomes" id="UP000235392"/>
    </source>
</evidence>
<dbReference type="AlphaFoldDB" id="A0A2N5SEJ9"/>
<gene>
    <name evidence="1" type="ORF">PCASD_24769</name>
</gene>